<protein>
    <submittedName>
        <fullName evidence="1">Uncharacterized protein</fullName>
    </submittedName>
</protein>
<evidence type="ECO:0000313" key="1">
    <source>
        <dbReference type="EMBL" id="VVE09862.1"/>
    </source>
</evidence>
<dbReference type="Proteomes" id="UP000383971">
    <property type="component" value="Unassembled WGS sequence"/>
</dbReference>
<dbReference type="EMBL" id="CABPSE010000008">
    <property type="protein sequence ID" value="VVE09862.1"/>
    <property type="molecule type" value="Genomic_DNA"/>
</dbReference>
<proteinExistence type="predicted"/>
<gene>
    <name evidence="1" type="ORF">PCO31111_02594</name>
</gene>
<name>A0A5E4VC77_9BURK</name>
<keyword evidence="2" id="KW-1185">Reference proteome</keyword>
<reference evidence="1 2" key="1">
    <citation type="submission" date="2019-08" db="EMBL/GenBank/DDBJ databases">
        <authorList>
            <person name="Peeters C."/>
        </authorList>
    </citation>
    <scope>NUCLEOTIDE SEQUENCE [LARGE SCALE GENOMIC DNA]</scope>
    <source>
        <strain evidence="1 2">LMG 31111</strain>
    </source>
</reference>
<dbReference type="AlphaFoldDB" id="A0A5E4VC77"/>
<evidence type="ECO:0000313" key="2">
    <source>
        <dbReference type="Proteomes" id="UP000383971"/>
    </source>
</evidence>
<sequence>MGAIMNSDLERAARPARKALAVLAAELGEPSPDTALALAIIEQMLTDIEAGLHPLDRPDDWPQRDHWPGRPHWDRWRWAIKALADACGATAHCSPKYHYMRVDVRQARSEALAVALDDIGCAIELASDKERDAMTVADLIELLRELPPDLPVMLPCEAGIDHARAVRVADVARHRRDWTWTPVGQYREMPHEDTVGPPIRAAIIDLVG</sequence>
<accession>A0A5E4VC77</accession>
<organism evidence="1 2">
    <name type="scientific">Pandoraea communis</name>
    <dbReference type="NCBI Taxonomy" id="2508297"/>
    <lineage>
        <taxon>Bacteria</taxon>
        <taxon>Pseudomonadati</taxon>
        <taxon>Pseudomonadota</taxon>
        <taxon>Betaproteobacteria</taxon>
        <taxon>Burkholderiales</taxon>
        <taxon>Burkholderiaceae</taxon>
        <taxon>Pandoraea</taxon>
    </lineage>
</organism>